<dbReference type="Proteomes" id="UP000001845">
    <property type="component" value="Chromosome"/>
</dbReference>
<evidence type="ECO:0000313" key="3">
    <source>
        <dbReference type="Proteomes" id="UP000001845"/>
    </source>
</evidence>
<gene>
    <name evidence="2" type="ordered locus">MCRO_0600</name>
</gene>
<reference evidence="2 3" key="3">
    <citation type="journal article" date="2011" name="J. Bacteriol.">
        <title>Genome sequences of Mycoplasma alligatoris A21JP2T and Mycoplasma crocodyli MP145T.</title>
        <authorList>
            <person name="Brown D.R."/>
            <person name="Farmerie W.G."/>
            <person name="May M."/>
            <person name="Benders G.A."/>
            <person name="Durkin A.S."/>
            <person name="Hlavinka K."/>
            <person name="Hostetler J."/>
            <person name="Jackson J."/>
            <person name="Johnson J."/>
            <person name="Miller R.H."/>
            <person name="Paralanov V."/>
            <person name="Radune D."/>
            <person name="Szczypinski B."/>
            <person name="Glass J.I."/>
        </authorList>
    </citation>
    <scope>NUCLEOTIDE SEQUENCE [LARGE SCALE GENOMIC DNA]</scope>
    <source>
        <strain evidence="3">ATCC 51981 / MP145</strain>
    </source>
</reference>
<keyword evidence="1" id="KW-0812">Transmembrane</keyword>
<keyword evidence="1" id="KW-1133">Transmembrane helix</keyword>
<evidence type="ECO:0000256" key="1">
    <source>
        <dbReference type="SAM" id="Phobius"/>
    </source>
</evidence>
<sequence>MIINKNIFLMKNSFFAVCKTFLYVLISYIPSWCFDFNEN</sequence>
<evidence type="ECO:0000313" key="2">
    <source>
        <dbReference type="EMBL" id="ADE19735.1"/>
    </source>
</evidence>
<accession>D5E624</accession>
<name>D5E624_MYCCM</name>
<dbReference type="KEGG" id="mcd:MCRO_0600"/>
<feature type="transmembrane region" description="Helical" evidence="1">
    <location>
        <begin position="12"/>
        <end position="29"/>
    </location>
</feature>
<dbReference type="STRING" id="512564.MCRO_0600"/>
<proteinExistence type="predicted"/>
<reference evidence="3" key="1">
    <citation type="submission" date="2010-03" db="EMBL/GenBank/DDBJ databases">
        <title>The complete genome of Mycoplasma crocodyli MP145.</title>
        <authorList>
            <person name="Glass J.I."/>
            <person name="Durkin A.S."/>
            <person name="Hostetler J."/>
            <person name="Jackson J."/>
            <person name="Johnson J."/>
            <person name="May M.A."/>
            <person name="Paralanov V."/>
            <person name="Radune D."/>
            <person name="Szczypinski B."/>
            <person name="Brown D.R."/>
        </authorList>
    </citation>
    <scope>NUCLEOTIDE SEQUENCE [LARGE SCALE GENOMIC DNA]</scope>
    <source>
        <strain evidence="3">ATCC 51981 / MP145</strain>
    </source>
</reference>
<dbReference type="EMBL" id="CP001991">
    <property type="protein sequence ID" value="ADE19735.1"/>
    <property type="molecule type" value="Genomic_DNA"/>
</dbReference>
<organism evidence="2 3">
    <name type="scientific">Mycoplasma crocodyli (strain ATCC 51981 / MP145)</name>
    <dbReference type="NCBI Taxonomy" id="512564"/>
    <lineage>
        <taxon>Bacteria</taxon>
        <taxon>Bacillati</taxon>
        <taxon>Mycoplasmatota</taxon>
        <taxon>Mollicutes</taxon>
        <taxon>Mycoplasmataceae</taxon>
        <taxon>Mycoplasma</taxon>
    </lineage>
</organism>
<reference key="2">
    <citation type="submission" date="2010-03" db="EMBL/GenBank/DDBJ databases">
        <authorList>
            <person name="Ma Z."/>
            <person name="Wang X."/>
            <person name="Liu H."/>
        </authorList>
    </citation>
    <scope>NUCLEOTIDE SEQUENCE</scope>
    <source>
        <strain>MP145</strain>
    </source>
</reference>
<keyword evidence="3" id="KW-1185">Reference proteome</keyword>
<protein>
    <submittedName>
        <fullName evidence="2">Uncharacterized protein</fullName>
    </submittedName>
</protein>
<dbReference type="HOGENOM" id="CLU_3313008_0_0_14"/>
<keyword evidence="1" id="KW-0472">Membrane</keyword>
<dbReference type="AlphaFoldDB" id="D5E624"/>